<feature type="domain" description="Protein kinase" evidence="2">
    <location>
        <begin position="367"/>
        <end position="661"/>
    </location>
</feature>
<feature type="compositionally biased region" description="Low complexity" evidence="1">
    <location>
        <begin position="713"/>
        <end position="723"/>
    </location>
</feature>
<dbReference type="AlphaFoldDB" id="A0A3M7KWF4"/>
<evidence type="ECO:0000313" key="4">
    <source>
        <dbReference type="Proteomes" id="UP000279271"/>
    </source>
</evidence>
<accession>A0A3M7KWF4</accession>
<reference evidence="4" key="1">
    <citation type="journal article" date="2018" name="Algal Res.">
        <title>Characterization of plant carbon substrate utilization by Auxenochlorella protothecoides.</title>
        <authorList>
            <person name="Vogler B.W."/>
            <person name="Starkenburg S.R."/>
            <person name="Sudasinghe N."/>
            <person name="Schambach J.Y."/>
            <person name="Rollin J.A."/>
            <person name="Pattathil S."/>
            <person name="Barry A.N."/>
        </authorList>
    </citation>
    <scope>NUCLEOTIDE SEQUENCE [LARGE SCALE GENOMIC DNA]</scope>
    <source>
        <strain evidence="4">UTEX 25</strain>
    </source>
</reference>
<evidence type="ECO:0000259" key="2">
    <source>
        <dbReference type="PROSITE" id="PS50011"/>
    </source>
</evidence>
<dbReference type="PANTHER" id="PTHR36740:SF1">
    <property type="entry name" value="PRC-BARREL DOMAIN-CONTAINING PROTEIN"/>
    <property type="match status" value="1"/>
</dbReference>
<evidence type="ECO:0000256" key="1">
    <source>
        <dbReference type="SAM" id="MobiDB-lite"/>
    </source>
</evidence>
<dbReference type="InterPro" id="IPR011033">
    <property type="entry name" value="PRC_barrel-like_sf"/>
</dbReference>
<dbReference type="EMBL" id="QOKY01000184">
    <property type="protein sequence ID" value="RMZ54100.1"/>
    <property type="molecule type" value="Genomic_DNA"/>
</dbReference>
<feature type="compositionally biased region" description="Basic and acidic residues" evidence="1">
    <location>
        <begin position="660"/>
        <end position="688"/>
    </location>
</feature>
<sequence>EYLELQRSLEESLEAGFLSMARARYQTNATEISTIRIPSHISASTGVSRSDASGELQLVRSENFRPLTLPARSHGLGEAGCHAGSGQDKVPSSDNAARQMPASGSPPAPSIVDQIAEQFACQRLEDAPEAQDADGAAGTAPKGADPLRWYGGLVPHDMRRAEKHFQSALQLMMRAATLRTKLAMTFETRADLARELMDKEVVTRTSGRRLGYVHQLTVDPARLEVAALYLRTSPTGLGAQATDHVLLYSLRQIGDVILVHDESALLDPPADEAAGYCKLVGAELVSESGVKLGKVRDYAFDPDSGAISSLKFDVLGLPSIPQALLPCSALRWEEVVAVAPQRIVVRRGAEARAVQENDGWLAEGMGMLLGILGGLGEEAEAGPGERRAGEADAYRSDPAYREWYARHGRDYSRYYGLDLPSYALKIELEPGCSRLKSEIKVLLVCSGVPTFRDAGDVDGRAYIVQELLGPSLHTASMEHEGGIWPFMEVKRVACHLLEAIRGVHEGGYLHCALSPRAFYRRGQGTDHPGMLWRLSGLGSAQLQSKRQCIPRADGAGPGAYTAPNLHNPLALPEERDDLISWLFIVAEMLTGRLPWKGSGDEPGCSEQAMLKLKMEAEADPKELFPSVGGMVMPRGFYALHETVVRGEPDDGPDYARIELLVDRQRADPGRATPDRDAAERGREPEPKRAARPAAWRRDEDGARVKRRRPSPEPLSRSRSRSPLGASYDEKTHEKYKACLKYVHALRQGALSREAEEACDTLARLSPIDALSVICWTADEVATGVDMEAHPLVAEWLEELSAFAAGLARRCRQKAGALPGH</sequence>
<dbReference type="Pfam" id="PF05239">
    <property type="entry name" value="PRC"/>
    <property type="match status" value="1"/>
</dbReference>
<dbReference type="InterPro" id="IPR027275">
    <property type="entry name" value="PRC-brl_dom"/>
</dbReference>
<name>A0A3M7KWF4_AUXPR</name>
<gene>
    <name evidence="3" type="ORF">APUTEX25_002677</name>
</gene>
<dbReference type="SUPFAM" id="SSF56112">
    <property type="entry name" value="Protein kinase-like (PK-like)"/>
    <property type="match status" value="1"/>
</dbReference>
<dbReference type="Proteomes" id="UP000279271">
    <property type="component" value="Unassembled WGS sequence"/>
</dbReference>
<organism evidence="3 4">
    <name type="scientific">Auxenochlorella protothecoides</name>
    <name type="common">Green microalga</name>
    <name type="synonym">Chlorella protothecoides</name>
    <dbReference type="NCBI Taxonomy" id="3075"/>
    <lineage>
        <taxon>Eukaryota</taxon>
        <taxon>Viridiplantae</taxon>
        <taxon>Chlorophyta</taxon>
        <taxon>core chlorophytes</taxon>
        <taxon>Trebouxiophyceae</taxon>
        <taxon>Chlorellales</taxon>
        <taxon>Chlorellaceae</taxon>
        <taxon>Auxenochlorella</taxon>
    </lineage>
</organism>
<dbReference type="PANTHER" id="PTHR36740">
    <property type="entry name" value="PRC DOMAIN-CONTAINING PROTEIN"/>
    <property type="match status" value="1"/>
</dbReference>
<dbReference type="Gene3D" id="1.10.510.10">
    <property type="entry name" value="Transferase(Phosphotransferase) domain 1"/>
    <property type="match status" value="1"/>
</dbReference>
<dbReference type="PROSITE" id="PS50011">
    <property type="entry name" value="PROTEIN_KINASE_DOM"/>
    <property type="match status" value="1"/>
</dbReference>
<feature type="non-terminal residue" evidence="3">
    <location>
        <position position="1"/>
    </location>
</feature>
<proteinExistence type="predicted"/>
<dbReference type="GO" id="GO:0005524">
    <property type="term" value="F:ATP binding"/>
    <property type="evidence" value="ECO:0007669"/>
    <property type="project" value="InterPro"/>
</dbReference>
<dbReference type="Gene3D" id="2.30.30.240">
    <property type="entry name" value="PRC-barrel domain"/>
    <property type="match status" value="1"/>
</dbReference>
<evidence type="ECO:0000313" key="3">
    <source>
        <dbReference type="EMBL" id="RMZ54100.1"/>
    </source>
</evidence>
<comment type="caution">
    <text evidence="3">The sequence shown here is derived from an EMBL/GenBank/DDBJ whole genome shotgun (WGS) entry which is preliminary data.</text>
</comment>
<feature type="region of interest" description="Disordered" evidence="1">
    <location>
        <begin position="660"/>
        <end position="728"/>
    </location>
</feature>
<dbReference type="SMART" id="SM00220">
    <property type="entry name" value="S_TKc"/>
    <property type="match status" value="1"/>
</dbReference>
<dbReference type="InterPro" id="IPR000719">
    <property type="entry name" value="Prot_kinase_dom"/>
</dbReference>
<dbReference type="GO" id="GO:0004672">
    <property type="term" value="F:protein kinase activity"/>
    <property type="evidence" value="ECO:0007669"/>
    <property type="project" value="InterPro"/>
</dbReference>
<dbReference type="InterPro" id="IPR011009">
    <property type="entry name" value="Kinase-like_dom_sf"/>
</dbReference>
<feature type="region of interest" description="Disordered" evidence="1">
    <location>
        <begin position="75"/>
        <end position="108"/>
    </location>
</feature>
<dbReference type="SUPFAM" id="SSF50346">
    <property type="entry name" value="PRC-barrel domain"/>
    <property type="match status" value="2"/>
</dbReference>
<protein>
    <recommendedName>
        <fullName evidence="2">Protein kinase domain-containing protein</fullName>
    </recommendedName>
</protein>